<dbReference type="SUPFAM" id="SSF51004">
    <property type="entry name" value="C-terminal (heme d1) domain of cytochrome cd1-nitrite reductase"/>
    <property type="match status" value="1"/>
</dbReference>
<evidence type="ECO:0000313" key="1">
    <source>
        <dbReference type="EMBL" id="RZU63432.1"/>
    </source>
</evidence>
<sequence>MNYFTSGRRLLVADHDAGSIHLVDPDADGPRAEDRLPGSFSFSEHAGSLHVPTGELVFVDESLGRVVVLDPTAEPAHAITQEIPVGVPAEHLACDASGRYLAVTSGLGTNTEAWNDVVTVVDRLTAGGARGRRFRSRVGEPGVVIAPGAPDPHVVLRHRMPGAVEMLNLHDVLEAPGNTPRLSGAVADGLGDAGHGDVLLPGGRTLLVATDAGVETWDLTGHPERRSIIDWEFPGRGYFLRWVPERRAVVTVLRRAGGQPGRWHEWDNSLWFHTPGDSRTQLLDLGPGLIFRCAPIAGGLAFARVHPDGDEVVVVSCPPNGTPHVSKRRRLPALKYGPVPGRTPWEKTQRRSIAADPQGSTIAVSQGGEGAVWVVDAHDDDHQPRVLNWPTPLHLGGALTWLHAPRGGDLDTVGR</sequence>
<dbReference type="RefSeq" id="WP_130451804.1">
    <property type="nucleotide sequence ID" value="NZ_SHLA01000001.1"/>
</dbReference>
<dbReference type="InterPro" id="IPR011048">
    <property type="entry name" value="Haem_d1_sf"/>
</dbReference>
<gene>
    <name evidence="1" type="ORF">EV380_3050</name>
</gene>
<evidence type="ECO:0000313" key="2">
    <source>
        <dbReference type="Proteomes" id="UP000292685"/>
    </source>
</evidence>
<dbReference type="OrthoDB" id="3415695at2"/>
<dbReference type="Proteomes" id="UP000292685">
    <property type="component" value="Unassembled WGS sequence"/>
</dbReference>
<protein>
    <submittedName>
        <fullName evidence="1">Uncharacterized protein</fullName>
    </submittedName>
</protein>
<organism evidence="1 2">
    <name type="scientific">Zhihengliuella halotolerans</name>
    <dbReference type="NCBI Taxonomy" id="370736"/>
    <lineage>
        <taxon>Bacteria</taxon>
        <taxon>Bacillati</taxon>
        <taxon>Actinomycetota</taxon>
        <taxon>Actinomycetes</taxon>
        <taxon>Micrococcales</taxon>
        <taxon>Micrococcaceae</taxon>
        <taxon>Zhihengliuella</taxon>
    </lineage>
</organism>
<comment type="caution">
    <text evidence="1">The sequence shown here is derived from an EMBL/GenBank/DDBJ whole genome shotgun (WGS) entry which is preliminary data.</text>
</comment>
<dbReference type="Gene3D" id="2.130.10.10">
    <property type="entry name" value="YVTN repeat-like/Quinoprotein amine dehydrogenase"/>
    <property type="match status" value="1"/>
</dbReference>
<name>A0A4Q8AGD8_9MICC</name>
<dbReference type="AlphaFoldDB" id="A0A4Q8AGD8"/>
<keyword evidence="2" id="KW-1185">Reference proteome</keyword>
<proteinExistence type="predicted"/>
<dbReference type="InterPro" id="IPR015943">
    <property type="entry name" value="WD40/YVTN_repeat-like_dom_sf"/>
</dbReference>
<reference evidence="1 2" key="1">
    <citation type="submission" date="2019-02" db="EMBL/GenBank/DDBJ databases">
        <title>Sequencing the genomes of 1000 actinobacteria strains.</title>
        <authorList>
            <person name="Klenk H.-P."/>
        </authorList>
    </citation>
    <scope>NUCLEOTIDE SEQUENCE [LARGE SCALE GENOMIC DNA]</scope>
    <source>
        <strain evidence="1 2">DSM 17364</strain>
    </source>
</reference>
<dbReference type="EMBL" id="SHLA01000001">
    <property type="protein sequence ID" value="RZU63432.1"/>
    <property type="molecule type" value="Genomic_DNA"/>
</dbReference>
<accession>A0A4Q8AGD8</accession>